<feature type="region of interest" description="Disordered" evidence="1">
    <location>
        <begin position="1"/>
        <end position="75"/>
    </location>
</feature>
<dbReference type="SUPFAM" id="SSF55874">
    <property type="entry name" value="ATPase domain of HSP90 chaperone/DNA topoisomerase II/histidine kinase"/>
    <property type="match status" value="1"/>
</dbReference>
<dbReference type="EMBL" id="JADOGI010000178">
    <property type="protein sequence ID" value="MBF8191806.1"/>
    <property type="molecule type" value="Genomic_DNA"/>
</dbReference>
<proteinExistence type="predicted"/>
<keyword evidence="3" id="KW-1185">Reference proteome</keyword>
<dbReference type="RefSeq" id="WP_195900715.1">
    <property type="nucleotide sequence ID" value="NZ_JADOGI010000178.1"/>
</dbReference>
<dbReference type="AlphaFoldDB" id="A0A931AFC3"/>
<dbReference type="Proteomes" id="UP000605361">
    <property type="component" value="Unassembled WGS sequence"/>
</dbReference>
<evidence type="ECO:0000313" key="2">
    <source>
        <dbReference type="EMBL" id="MBF8191806.1"/>
    </source>
</evidence>
<dbReference type="InterPro" id="IPR036890">
    <property type="entry name" value="HATPase_C_sf"/>
</dbReference>
<organism evidence="2 3">
    <name type="scientific">Nonomuraea cypriaca</name>
    <dbReference type="NCBI Taxonomy" id="1187855"/>
    <lineage>
        <taxon>Bacteria</taxon>
        <taxon>Bacillati</taxon>
        <taxon>Actinomycetota</taxon>
        <taxon>Actinomycetes</taxon>
        <taxon>Streptosporangiales</taxon>
        <taxon>Streptosporangiaceae</taxon>
        <taxon>Nonomuraea</taxon>
    </lineage>
</organism>
<comment type="caution">
    <text evidence="2">The sequence shown here is derived from an EMBL/GenBank/DDBJ whole genome shotgun (WGS) entry which is preliminary data.</text>
</comment>
<feature type="compositionally biased region" description="Polar residues" evidence="1">
    <location>
        <begin position="1"/>
        <end position="10"/>
    </location>
</feature>
<name>A0A931AFC3_9ACTN</name>
<gene>
    <name evidence="2" type="ORF">ITP53_40205</name>
</gene>
<sequence>MAASTHTQIEPTKPETAGSAKPRADEGFRQRVAAGRAGEHHDPLGERLTQGQQPGHQANVEDHAHHLHQGLRQPRPATACRACIRIGVGTAGAEAVLVIEDDGPGLTPDEARKVFDGYLGLSSVLAGQPLEGHSGTSDK</sequence>
<protein>
    <recommendedName>
        <fullName evidence="4">Histidine kinase/HSP90-like ATPase domain-containing protein</fullName>
    </recommendedName>
</protein>
<evidence type="ECO:0008006" key="4">
    <source>
        <dbReference type="Google" id="ProtNLM"/>
    </source>
</evidence>
<reference evidence="2" key="1">
    <citation type="submission" date="2020-11" db="EMBL/GenBank/DDBJ databases">
        <title>Whole-genome analyses of Nonomuraea sp. K274.</title>
        <authorList>
            <person name="Veyisoglu A."/>
        </authorList>
    </citation>
    <scope>NUCLEOTIDE SEQUENCE</scope>
    <source>
        <strain evidence="2">K274</strain>
    </source>
</reference>
<accession>A0A931AFC3</accession>
<evidence type="ECO:0000313" key="3">
    <source>
        <dbReference type="Proteomes" id="UP000605361"/>
    </source>
</evidence>
<evidence type="ECO:0000256" key="1">
    <source>
        <dbReference type="SAM" id="MobiDB-lite"/>
    </source>
</evidence>